<dbReference type="InterPro" id="IPR041471">
    <property type="entry name" value="UvrB_inter"/>
</dbReference>
<dbReference type="GO" id="GO:0005524">
    <property type="term" value="F:ATP binding"/>
    <property type="evidence" value="ECO:0007669"/>
    <property type="project" value="UniProtKB-KW"/>
</dbReference>
<dbReference type="PANTHER" id="PTHR24029:SF1">
    <property type="entry name" value="TRANSCRIPTION-REPAIR-COUPLING FACTOR"/>
    <property type="match status" value="1"/>
</dbReference>
<accession>A0A383DT97</accession>
<keyword evidence="2" id="KW-0067">ATP-binding</keyword>
<dbReference type="SUPFAM" id="SSF52540">
    <property type="entry name" value="P-loop containing nucleoside triphosphate hydrolases"/>
    <property type="match status" value="1"/>
</dbReference>
<evidence type="ECO:0000313" key="4">
    <source>
        <dbReference type="EMBL" id="SVE47519.1"/>
    </source>
</evidence>
<dbReference type="EMBL" id="UINC01219856">
    <property type="protein sequence ID" value="SVE47519.1"/>
    <property type="molecule type" value="Genomic_DNA"/>
</dbReference>
<dbReference type="InterPro" id="IPR027417">
    <property type="entry name" value="P-loop_NTPase"/>
</dbReference>
<dbReference type="GO" id="GO:0006289">
    <property type="term" value="P:nucleotide-excision repair"/>
    <property type="evidence" value="ECO:0007669"/>
    <property type="project" value="InterPro"/>
</dbReference>
<name>A0A383DT97_9ZZZZ</name>
<evidence type="ECO:0000256" key="1">
    <source>
        <dbReference type="ARBA" id="ARBA00022741"/>
    </source>
</evidence>
<feature type="domain" description="UvrB interaction" evidence="3">
    <location>
        <begin position="100"/>
        <end position="153"/>
    </location>
</feature>
<dbReference type="InterPro" id="IPR004807">
    <property type="entry name" value="UvrB"/>
</dbReference>
<evidence type="ECO:0000256" key="2">
    <source>
        <dbReference type="ARBA" id="ARBA00022840"/>
    </source>
</evidence>
<dbReference type="GO" id="GO:0009380">
    <property type="term" value="C:excinuclease repair complex"/>
    <property type="evidence" value="ECO:0007669"/>
    <property type="project" value="InterPro"/>
</dbReference>
<protein>
    <recommendedName>
        <fullName evidence="3">UvrB interaction domain-containing protein</fullName>
    </recommendedName>
</protein>
<organism evidence="4">
    <name type="scientific">marine metagenome</name>
    <dbReference type="NCBI Taxonomy" id="408172"/>
    <lineage>
        <taxon>unclassified sequences</taxon>
        <taxon>metagenomes</taxon>
        <taxon>ecological metagenomes</taxon>
    </lineage>
</organism>
<feature type="non-terminal residue" evidence="4">
    <location>
        <position position="153"/>
    </location>
</feature>
<gene>
    <name evidence="4" type="ORF">METZ01_LOCUS500373</name>
</gene>
<reference evidence="4" key="1">
    <citation type="submission" date="2018-05" db="EMBL/GenBank/DDBJ databases">
        <authorList>
            <person name="Lanie J.A."/>
            <person name="Ng W.-L."/>
            <person name="Kazmierczak K.M."/>
            <person name="Andrzejewski T.M."/>
            <person name="Davidsen T.M."/>
            <person name="Wayne K.J."/>
            <person name="Tettelin H."/>
            <person name="Glass J.I."/>
            <person name="Rusch D."/>
            <person name="Podicherti R."/>
            <person name="Tsui H.-C.T."/>
            <person name="Winkler M.E."/>
        </authorList>
    </citation>
    <scope>NUCLEOTIDE SEQUENCE</scope>
</reference>
<keyword evidence="1" id="KW-0547">Nucleotide-binding</keyword>
<dbReference type="GO" id="GO:0003677">
    <property type="term" value="F:DNA binding"/>
    <property type="evidence" value="ECO:0007669"/>
    <property type="project" value="InterPro"/>
</dbReference>
<sequence>MLAKIKNPIVVITTDVLTAVNLVSELQYYVRNSEINKIRYFPDWETLPYDIFSPYQDIISERLKILFELTNLSSGILVVPITTLMHRLLPINHLLANAFSLDIGQKINLEDFKNKLSQQGYNFVTQVTEHGEVSIRGSLIDIYPMGESKPFRV</sequence>
<dbReference type="Gene3D" id="3.40.50.11180">
    <property type="match status" value="1"/>
</dbReference>
<dbReference type="GO" id="GO:0016887">
    <property type="term" value="F:ATP hydrolysis activity"/>
    <property type="evidence" value="ECO:0007669"/>
    <property type="project" value="InterPro"/>
</dbReference>
<dbReference type="Pfam" id="PF17757">
    <property type="entry name" value="UvrB_inter"/>
    <property type="match status" value="1"/>
</dbReference>
<proteinExistence type="predicted"/>
<evidence type="ECO:0000259" key="3">
    <source>
        <dbReference type="Pfam" id="PF17757"/>
    </source>
</evidence>
<dbReference type="PANTHER" id="PTHR24029">
    <property type="entry name" value="UVRABC SYSTEM PROTEIN B"/>
    <property type="match status" value="1"/>
</dbReference>
<dbReference type="AlphaFoldDB" id="A0A383DT97"/>